<evidence type="ECO:0000313" key="3">
    <source>
        <dbReference type="Proteomes" id="UP000326946"/>
    </source>
</evidence>
<feature type="compositionally biased region" description="Low complexity" evidence="1">
    <location>
        <begin position="84"/>
        <end position="100"/>
    </location>
</feature>
<dbReference type="EMBL" id="MN310546">
    <property type="protein sequence ID" value="QFG04970.1"/>
    <property type="molecule type" value="Genomic_DNA"/>
</dbReference>
<gene>
    <name evidence="2" type="primary">48</name>
    <name evidence="2" type="ORF">SEA_PHRIEDRICE_48</name>
</gene>
<protein>
    <submittedName>
        <fullName evidence="2">Uncharacterized protein</fullName>
    </submittedName>
</protein>
<feature type="region of interest" description="Disordered" evidence="1">
    <location>
        <begin position="74"/>
        <end position="124"/>
    </location>
</feature>
<accession>A0A5J6T6G5</accession>
<sequence>MSNPPLKAQYWQELKNAVALGVPVPLTKAYVSYKEAELKALVDEYLGDSQAEADDVSESFDASRAAAESLVAASFGSPSPTPDALSQSLAQSGAGASSPIGAGGARGSGAQAATPDLRPPVREWGNYAPETLARLLGVPFSDLPSRRAGLTFNTHGEDDPLRVDSTGKVWYRDEVPKPAIPLPRMRRKVKYINPGTKTIERRLPDGHLDESFEVAGDGHEEAEIKITLPSSQVGIYYDPRLPFRVHVYNGRRGFDYMDIIRFYGGDLLVPEDIKKATLYVDGDLCFDIIKTRTIMERELRETRLGRN</sequence>
<name>A0A5J6T6G5_9CAUD</name>
<organism evidence="2 3">
    <name type="scientific">Microbacterium phage PhriedRice</name>
    <dbReference type="NCBI Taxonomy" id="2652407"/>
    <lineage>
        <taxon>Viruses</taxon>
        <taxon>Duplodnaviria</taxon>
        <taxon>Heunggongvirae</taxon>
        <taxon>Uroviricota</taxon>
        <taxon>Caudoviricetes</taxon>
        <taxon>Eekayvirinae</taxon>
        <taxon>Akonivirus</taxon>
        <taxon>Akonivirus phedro</taxon>
    </lineage>
</organism>
<dbReference type="Proteomes" id="UP000326946">
    <property type="component" value="Segment"/>
</dbReference>
<proteinExistence type="predicted"/>
<evidence type="ECO:0000256" key="1">
    <source>
        <dbReference type="SAM" id="MobiDB-lite"/>
    </source>
</evidence>
<reference evidence="2" key="1">
    <citation type="submission" date="2019-08" db="EMBL/GenBank/DDBJ databases">
        <authorList>
            <person name="Beers A.L."/>
            <person name="Becker A.J."/>
            <person name="Leyhe M.J."/>
            <person name="Li C.M."/>
            <person name="Maas J.R."/>
            <person name="Resendiz-Medina K.E."/>
            <person name="Seggerman F.M."/>
            <person name="Taylor S.B."/>
            <person name="Friedman J.A."/>
            <person name="Miller J.M."/>
            <person name="Boury N.M."/>
            <person name="Peters N.T."/>
            <person name="Gurney S.M.R."/>
            <person name="Garlena R.A."/>
            <person name="Russell D.A."/>
            <person name="Pope W.H."/>
            <person name="Jacobs-Sera D."/>
            <person name="Hatfull G.F."/>
        </authorList>
    </citation>
    <scope>NUCLEOTIDE SEQUENCE [LARGE SCALE GENOMIC DNA]</scope>
</reference>
<evidence type="ECO:0000313" key="2">
    <source>
        <dbReference type="EMBL" id="QFG04970.1"/>
    </source>
</evidence>